<dbReference type="AlphaFoldDB" id="A0A1G7U451"/>
<dbReference type="EMBL" id="FNCP01000003">
    <property type="protein sequence ID" value="SDG42356.1"/>
    <property type="molecule type" value="Genomic_DNA"/>
</dbReference>
<organism evidence="14 15">
    <name type="scientific">Desulfosporosinus hippei DSM 8344</name>
    <dbReference type="NCBI Taxonomy" id="1121419"/>
    <lineage>
        <taxon>Bacteria</taxon>
        <taxon>Bacillati</taxon>
        <taxon>Bacillota</taxon>
        <taxon>Clostridia</taxon>
        <taxon>Eubacteriales</taxon>
        <taxon>Desulfitobacteriaceae</taxon>
        <taxon>Desulfosporosinus</taxon>
    </lineage>
</organism>
<dbReference type="Pfam" id="PF00892">
    <property type="entry name" value="EamA"/>
    <property type="match status" value="1"/>
</dbReference>
<evidence type="ECO:0000256" key="10">
    <source>
        <dbReference type="ARBA" id="ARBA00023098"/>
    </source>
</evidence>
<keyword evidence="15" id="KW-1185">Reference proteome</keyword>
<evidence type="ECO:0000256" key="11">
    <source>
        <dbReference type="ARBA" id="ARBA00023136"/>
    </source>
</evidence>
<evidence type="ECO:0000256" key="4">
    <source>
        <dbReference type="ARBA" id="ARBA00022516"/>
    </source>
</evidence>
<dbReference type="PANTHER" id="PTHR30561:SF9">
    <property type="entry name" value="4-AMINO-4-DEOXY-L-ARABINOSE-PHOSPHOUNDECAPRENOL FLIPPASE SUBUNIT ARNF-RELATED"/>
    <property type="match status" value="1"/>
</dbReference>
<evidence type="ECO:0000313" key="15">
    <source>
        <dbReference type="Proteomes" id="UP000198656"/>
    </source>
</evidence>
<keyword evidence="4" id="KW-0444">Lipid biosynthesis</keyword>
<sequence>MLVLLTIINSVLMVSGQTLWKLGASGKEIHSLGQLLRLFLSPYVISGLMVYAVASVLWIYILNKGELSYVYPIQSTAFIFALLIGTTIFKEQLTASKIIGVIVICLGVIIITRK</sequence>
<dbReference type="InterPro" id="IPR037185">
    <property type="entry name" value="EmrE-like"/>
</dbReference>
<feature type="transmembrane region" description="Helical" evidence="12">
    <location>
        <begin position="40"/>
        <end position="62"/>
    </location>
</feature>
<comment type="similarity">
    <text evidence="2">Belongs to the EamA transporter family.</text>
</comment>
<evidence type="ECO:0000256" key="5">
    <source>
        <dbReference type="ARBA" id="ARBA00022519"/>
    </source>
</evidence>
<dbReference type="GO" id="GO:0009103">
    <property type="term" value="P:lipopolysaccharide biosynthetic process"/>
    <property type="evidence" value="ECO:0007669"/>
    <property type="project" value="UniProtKB-KW"/>
</dbReference>
<keyword evidence="10" id="KW-0443">Lipid metabolism</keyword>
<evidence type="ECO:0000256" key="8">
    <source>
        <dbReference type="ARBA" id="ARBA00022985"/>
    </source>
</evidence>
<keyword evidence="5" id="KW-0997">Cell inner membrane</keyword>
<evidence type="ECO:0000256" key="12">
    <source>
        <dbReference type="SAM" id="Phobius"/>
    </source>
</evidence>
<dbReference type="SUPFAM" id="SSF103481">
    <property type="entry name" value="Multidrug resistance efflux transporter EmrE"/>
    <property type="match status" value="1"/>
</dbReference>
<dbReference type="InterPro" id="IPR000620">
    <property type="entry name" value="EamA_dom"/>
</dbReference>
<accession>A0A1G7U451</accession>
<keyword evidence="3" id="KW-1003">Cell membrane</keyword>
<dbReference type="GO" id="GO:0005886">
    <property type="term" value="C:plasma membrane"/>
    <property type="evidence" value="ECO:0007669"/>
    <property type="project" value="UniProtKB-SubCell"/>
</dbReference>
<evidence type="ECO:0000256" key="9">
    <source>
        <dbReference type="ARBA" id="ARBA00022989"/>
    </source>
</evidence>
<dbReference type="GO" id="GO:0022857">
    <property type="term" value="F:transmembrane transporter activity"/>
    <property type="evidence" value="ECO:0007669"/>
    <property type="project" value="InterPro"/>
</dbReference>
<dbReference type="STRING" id="1121419.SAMN05443529_10321"/>
<dbReference type="InterPro" id="IPR000390">
    <property type="entry name" value="Small_drug/metabolite_transptr"/>
</dbReference>
<evidence type="ECO:0000256" key="2">
    <source>
        <dbReference type="ARBA" id="ARBA00007362"/>
    </source>
</evidence>
<feature type="transmembrane region" description="Helical" evidence="12">
    <location>
        <begin position="95"/>
        <end position="112"/>
    </location>
</feature>
<feature type="transmembrane region" description="Helical" evidence="12">
    <location>
        <begin position="69"/>
        <end position="89"/>
    </location>
</feature>
<keyword evidence="11 12" id="KW-0472">Membrane</keyword>
<dbReference type="PANTHER" id="PTHR30561">
    <property type="entry name" value="SMR FAMILY PROTON-DEPENDENT DRUG EFFLUX TRANSPORTER SUGE"/>
    <property type="match status" value="1"/>
</dbReference>
<gene>
    <name evidence="14" type="ORF">SAMN05443529_10321</name>
</gene>
<evidence type="ECO:0000313" key="14">
    <source>
        <dbReference type="EMBL" id="SDG42356.1"/>
    </source>
</evidence>
<evidence type="ECO:0000259" key="13">
    <source>
        <dbReference type="Pfam" id="PF00892"/>
    </source>
</evidence>
<dbReference type="Proteomes" id="UP000198656">
    <property type="component" value="Unassembled WGS sequence"/>
</dbReference>
<keyword evidence="7 12" id="KW-0812">Transmembrane</keyword>
<evidence type="ECO:0000256" key="7">
    <source>
        <dbReference type="ARBA" id="ARBA00022692"/>
    </source>
</evidence>
<comment type="subcellular location">
    <subcellularLocation>
        <location evidence="1">Cell membrane</location>
        <topology evidence="1">Multi-pass membrane protein</topology>
    </subcellularLocation>
</comment>
<dbReference type="Gene3D" id="1.10.3730.20">
    <property type="match status" value="1"/>
</dbReference>
<protein>
    <submittedName>
        <fullName evidence="14">EamA-like transporter family protein</fullName>
    </submittedName>
</protein>
<dbReference type="OrthoDB" id="513492at2"/>
<keyword evidence="9 12" id="KW-1133">Transmembrane helix</keyword>
<proteinExistence type="inferred from homology"/>
<name>A0A1G7U451_9FIRM</name>
<evidence type="ECO:0000256" key="1">
    <source>
        <dbReference type="ARBA" id="ARBA00004651"/>
    </source>
</evidence>
<evidence type="ECO:0000256" key="3">
    <source>
        <dbReference type="ARBA" id="ARBA00022475"/>
    </source>
</evidence>
<keyword evidence="8" id="KW-0448">Lipopolysaccharide biosynthesis</keyword>
<feature type="domain" description="EamA" evidence="13">
    <location>
        <begin position="35"/>
        <end position="112"/>
    </location>
</feature>
<evidence type="ECO:0000256" key="6">
    <source>
        <dbReference type="ARBA" id="ARBA00022556"/>
    </source>
</evidence>
<keyword evidence="6" id="KW-0441">Lipid A biosynthesis</keyword>
<reference evidence="15" key="1">
    <citation type="submission" date="2016-10" db="EMBL/GenBank/DDBJ databases">
        <authorList>
            <person name="Varghese N."/>
            <person name="Submissions S."/>
        </authorList>
    </citation>
    <scope>NUCLEOTIDE SEQUENCE [LARGE SCALE GENOMIC DNA]</scope>
    <source>
        <strain evidence="15">DSM 8344</strain>
    </source>
</reference>